<gene>
    <name evidence="1" type="ORF">DPQ25_00490</name>
</gene>
<protein>
    <submittedName>
        <fullName evidence="1">Uncharacterized protein</fullName>
    </submittedName>
</protein>
<dbReference type="RefSeq" id="WP_112331222.1">
    <property type="nucleotide sequence ID" value="NZ_QLYR01000001.1"/>
</dbReference>
<dbReference type="AlphaFoldDB" id="A0A328UEH3"/>
<proteinExistence type="predicted"/>
<comment type="caution">
    <text evidence="1">The sequence shown here is derived from an EMBL/GenBank/DDBJ whole genome shotgun (WGS) entry which is preliminary data.</text>
</comment>
<dbReference type="EMBL" id="QLYR01000001">
    <property type="protein sequence ID" value="RAQ30026.1"/>
    <property type="molecule type" value="Genomic_DNA"/>
</dbReference>
<name>A0A328UEH3_9FIRM</name>
<evidence type="ECO:0000313" key="2">
    <source>
        <dbReference type="Proteomes" id="UP000249377"/>
    </source>
</evidence>
<accession>A0A328UEH3</accession>
<keyword evidence="2" id="KW-1185">Reference proteome</keyword>
<evidence type="ECO:0000313" key="1">
    <source>
        <dbReference type="EMBL" id="RAQ30026.1"/>
    </source>
</evidence>
<organism evidence="1 2">
    <name type="scientific">Hydrogeniiclostridium mannosilyticum</name>
    <dbReference type="NCBI Taxonomy" id="2764322"/>
    <lineage>
        <taxon>Bacteria</taxon>
        <taxon>Bacillati</taxon>
        <taxon>Bacillota</taxon>
        <taxon>Clostridia</taxon>
        <taxon>Eubacteriales</taxon>
        <taxon>Acutalibacteraceae</taxon>
        <taxon>Hydrogeniiclostridium</taxon>
    </lineage>
</organism>
<sequence>MKKDMNRMLVETVVRRTLKNIQNSPERETRNLVDLGLECSKGRFQKNFLRTTQKMLHNQESAYYSLVKNTVDSVDHDILTTFGINLGYNGCTKGARVIREVEAEYGFNVPWSITLVINEEKLDAEPDFYPSVLQQGISLGIHTYLFFILGDPEKILPLIEKQSECAFIIFLRGYQVSSSFVKKMKAVKNAMTLVYVNKDMPDACQKLRDVKLLYGVYKRYAEQDKKRILSGEWLNTVLPAKPAFAVLRADDSCTPETKKDVYDYVVSVRNSQKYPLVLMDLKYDILAIDRIISEEECMAEFNADGNLRTYEGLQREEKFNIFRHSLEDILREIQIAK</sequence>
<dbReference type="Proteomes" id="UP000249377">
    <property type="component" value="Unassembled WGS sequence"/>
</dbReference>
<reference evidence="1 2" key="1">
    <citation type="submission" date="2018-06" db="EMBL/GenBank/DDBJ databases">
        <title>Noncontiguous genome sequence of Ruminococcaceae bacterium ASD2818.</title>
        <authorList>
            <person name="Chaplin A.V."/>
            <person name="Sokolova S.R."/>
            <person name="Kochetkova T.O."/>
            <person name="Goltsov A.Y."/>
            <person name="Trofimov D.Y."/>
            <person name="Efimov B.A."/>
        </authorList>
    </citation>
    <scope>NUCLEOTIDE SEQUENCE [LARGE SCALE GENOMIC DNA]</scope>
    <source>
        <strain evidence="1 2">ASD2818</strain>
    </source>
</reference>